<evidence type="ECO:0000259" key="1">
    <source>
        <dbReference type="Pfam" id="PF22036"/>
    </source>
</evidence>
<dbReference type="InterPro" id="IPR053892">
    <property type="entry name" value="MoaF-like"/>
</dbReference>
<dbReference type="Proteomes" id="UP000012062">
    <property type="component" value="Unassembled WGS sequence"/>
</dbReference>
<dbReference type="OrthoDB" id="8780074at2"/>
<comment type="caution">
    <text evidence="2">The sequence shown here is derived from an EMBL/GenBank/DDBJ whole genome shotgun (WGS) entry which is preliminary data.</text>
</comment>
<name>M5EXL7_9HYPH</name>
<dbReference type="STRING" id="1297569.MESS2_790045"/>
<dbReference type="EMBL" id="CAUM01000149">
    <property type="protein sequence ID" value="CCV08753.1"/>
    <property type="molecule type" value="Genomic_DNA"/>
</dbReference>
<dbReference type="AlphaFoldDB" id="M5EXL7"/>
<evidence type="ECO:0000313" key="3">
    <source>
        <dbReference type="Proteomes" id="UP000012062"/>
    </source>
</evidence>
<proteinExistence type="predicted"/>
<feature type="domain" description="MoaF-like" evidence="1">
    <location>
        <begin position="12"/>
        <end position="103"/>
    </location>
</feature>
<reference evidence="2 3" key="1">
    <citation type="submission" date="2013-02" db="EMBL/GenBank/DDBJ databases">
        <authorList>
            <person name="Genoscope - CEA"/>
        </authorList>
    </citation>
    <scope>NUCLEOTIDE SEQUENCE [LARGE SCALE GENOMIC DNA]</scope>
    <source>
        <strain evidence="2 3">STM 2683</strain>
    </source>
</reference>
<accession>M5EXL7</accession>
<evidence type="ECO:0000313" key="2">
    <source>
        <dbReference type="EMBL" id="CCV08753.1"/>
    </source>
</evidence>
<protein>
    <recommendedName>
        <fullName evidence="1">MoaF-like domain-containing protein</fullName>
    </recommendedName>
</protein>
<dbReference type="RefSeq" id="WP_008877624.1">
    <property type="nucleotide sequence ID" value="NZ_CAUM01000149.1"/>
</dbReference>
<keyword evidence="3" id="KW-1185">Reference proteome</keyword>
<gene>
    <name evidence="2" type="ORF">MESS2_790045</name>
</gene>
<organism evidence="2 3">
    <name type="scientific">Mesorhizobium metallidurans STM 2683</name>
    <dbReference type="NCBI Taxonomy" id="1297569"/>
    <lineage>
        <taxon>Bacteria</taxon>
        <taxon>Pseudomonadati</taxon>
        <taxon>Pseudomonadota</taxon>
        <taxon>Alphaproteobacteria</taxon>
        <taxon>Hyphomicrobiales</taxon>
        <taxon>Phyllobacteriaceae</taxon>
        <taxon>Mesorhizobium</taxon>
    </lineage>
</organism>
<sequence>MAAANGTPTSLVGKTFDCAFGPFVPRLTVLSLTELRVQATIGATEVDEVVQSDLTGVRPGLFIMSWTEQSGNFIVQVQDHENKVVHNYARLADGQLFCAQGAIQSVPAA</sequence>
<dbReference type="Pfam" id="PF22036">
    <property type="entry name" value="MoaF_like"/>
    <property type="match status" value="1"/>
</dbReference>